<accession>A0ABP9WZ12</accession>
<dbReference type="InterPro" id="IPR006076">
    <property type="entry name" value="FAD-dep_OxRdtase"/>
</dbReference>
<sequence length="356" mass="39915">MPPKPITIDCLIVGGGIAGCACAVHLARHGLQVVVLERPPTRPQCFGESLAPAARPLVHELGLDLDREHSICPGNLAAWGSDALYHHDFLATPYGHGWHLNRPHFEQQLRQRGLGLGVTFSSVSISYLERQSERWIMGVGEQLFQTRWLIEATGRARWLARRLGIQTQIDGPKQLGLVAMLEPQAQPWPDQRSLVEAVADGWWYVARVPQAQMASIFIGHPTATQRQKLVHAEGWWQALKCSTWAKQWLDQHQLCAQPYWVDASSSRLDRCYGNGWLAIGDAAMSYDPLAAHGITVGLTSARDAAQCLIAANQGSIAALHGYGHQIEQAWQAYRQLRQQIYAQEQRWPDRPFWQPR</sequence>
<evidence type="ECO:0000313" key="3">
    <source>
        <dbReference type="EMBL" id="GAA5527543.1"/>
    </source>
</evidence>
<dbReference type="SUPFAM" id="SSF51905">
    <property type="entry name" value="FAD/NAD(P)-binding domain"/>
    <property type="match status" value="1"/>
</dbReference>
<name>A0ABP9WZ12_9CHLR</name>
<comment type="similarity">
    <text evidence="1">Belongs to the flavin-dependent halogenase family. Bacterial tryptophan halogenase subfamily.</text>
</comment>
<dbReference type="Gene3D" id="3.50.50.60">
    <property type="entry name" value="FAD/NAD(P)-binding domain"/>
    <property type="match status" value="1"/>
</dbReference>
<comment type="caution">
    <text evidence="3">The sequence shown here is derived from an EMBL/GenBank/DDBJ whole genome shotgun (WGS) entry which is preliminary data.</text>
</comment>
<dbReference type="Gene3D" id="3.30.9.100">
    <property type="match status" value="1"/>
</dbReference>
<dbReference type="PANTHER" id="PTHR43747">
    <property type="entry name" value="FAD-BINDING PROTEIN"/>
    <property type="match status" value="1"/>
</dbReference>
<dbReference type="InterPro" id="IPR036188">
    <property type="entry name" value="FAD/NAD-bd_sf"/>
</dbReference>
<gene>
    <name evidence="3" type="primary">lodB</name>
    <name evidence="3" type="ORF">Hgul01_01330</name>
</gene>
<evidence type="ECO:0000313" key="4">
    <source>
        <dbReference type="Proteomes" id="UP001428290"/>
    </source>
</evidence>
<feature type="domain" description="FAD dependent oxidoreductase" evidence="2">
    <location>
        <begin position="9"/>
        <end position="38"/>
    </location>
</feature>
<evidence type="ECO:0000259" key="2">
    <source>
        <dbReference type="Pfam" id="PF01266"/>
    </source>
</evidence>
<protein>
    <submittedName>
        <fullName evidence="3">FAD-dependent oxidoreductase LodB</fullName>
    </submittedName>
</protein>
<dbReference type="EMBL" id="BAABRU010000004">
    <property type="protein sequence ID" value="GAA5527543.1"/>
    <property type="molecule type" value="Genomic_DNA"/>
</dbReference>
<dbReference type="Pfam" id="PF01266">
    <property type="entry name" value="DAO"/>
    <property type="match status" value="1"/>
</dbReference>
<dbReference type="Proteomes" id="UP001428290">
    <property type="component" value="Unassembled WGS sequence"/>
</dbReference>
<proteinExistence type="inferred from homology"/>
<dbReference type="PANTHER" id="PTHR43747:SF1">
    <property type="entry name" value="SLR1998 PROTEIN"/>
    <property type="match status" value="1"/>
</dbReference>
<evidence type="ECO:0000256" key="1">
    <source>
        <dbReference type="ARBA" id="ARBA00038396"/>
    </source>
</evidence>
<keyword evidence="4" id="KW-1185">Reference proteome</keyword>
<dbReference type="InterPro" id="IPR050816">
    <property type="entry name" value="Flavin-dep_Halogenase_NPB"/>
</dbReference>
<dbReference type="PROSITE" id="PS51257">
    <property type="entry name" value="PROKAR_LIPOPROTEIN"/>
    <property type="match status" value="1"/>
</dbReference>
<dbReference type="PRINTS" id="PR00420">
    <property type="entry name" value="RNGMNOXGNASE"/>
</dbReference>
<dbReference type="Pfam" id="PF04820">
    <property type="entry name" value="Trp_halogenase"/>
    <property type="match status" value="1"/>
</dbReference>
<organism evidence="3 4">
    <name type="scientific">Herpetosiphon gulosus</name>
    <dbReference type="NCBI Taxonomy" id="1973496"/>
    <lineage>
        <taxon>Bacteria</taxon>
        <taxon>Bacillati</taxon>
        <taxon>Chloroflexota</taxon>
        <taxon>Chloroflexia</taxon>
        <taxon>Herpetosiphonales</taxon>
        <taxon>Herpetosiphonaceae</taxon>
        <taxon>Herpetosiphon</taxon>
    </lineage>
</organism>
<reference evidence="3 4" key="1">
    <citation type="submission" date="2024-02" db="EMBL/GenBank/DDBJ databases">
        <title>Herpetosiphon gulosus NBRC 112829.</title>
        <authorList>
            <person name="Ichikawa N."/>
            <person name="Katano-Makiyama Y."/>
            <person name="Hidaka K."/>
        </authorList>
    </citation>
    <scope>NUCLEOTIDE SEQUENCE [LARGE SCALE GENOMIC DNA]</scope>
    <source>
        <strain evidence="3 4">NBRC 112829</strain>
    </source>
</reference>
<dbReference type="InterPro" id="IPR006905">
    <property type="entry name" value="Flavin_halogenase"/>
</dbReference>
<dbReference type="RefSeq" id="WP_345721169.1">
    <property type="nucleotide sequence ID" value="NZ_BAABRU010000004.1"/>
</dbReference>